<evidence type="ECO:0000256" key="4">
    <source>
        <dbReference type="ARBA" id="ARBA00023136"/>
    </source>
</evidence>
<dbReference type="GO" id="GO:0022857">
    <property type="term" value="F:transmembrane transporter activity"/>
    <property type="evidence" value="ECO:0007669"/>
    <property type="project" value="InterPro"/>
</dbReference>
<dbReference type="Proteomes" id="UP000198287">
    <property type="component" value="Unassembled WGS sequence"/>
</dbReference>
<dbReference type="AlphaFoldDB" id="A0A226F537"/>
<feature type="transmembrane region" description="Helical" evidence="6">
    <location>
        <begin position="544"/>
        <end position="561"/>
    </location>
</feature>
<dbReference type="Pfam" id="PF00083">
    <property type="entry name" value="Sugar_tr"/>
    <property type="match status" value="1"/>
</dbReference>
<dbReference type="OMA" id="WYLEESP"/>
<dbReference type="PANTHER" id="PTHR24064">
    <property type="entry name" value="SOLUTE CARRIER FAMILY 22 MEMBER"/>
    <property type="match status" value="1"/>
</dbReference>
<dbReference type="InterPro" id="IPR005828">
    <property type="entry name" value="MFS_sugar_transport-like"/>
</dbReference>
<sequence length="581" mass="65052">MNELLNTEAEELGLRQSQRHVRKQSGGDLSSTSEDETETISVHIQCKIENSDDLLRLCGDSGVWQVLIFILGSFCGLNCSIQNFLYIFISDTTDYWCTFPEVDKDRYTDKELKTMLLPRDSGANFEKCSRYSSDVSNGTIVSIHRTIIEKCNTETIPVQYEGGEFVETIGSEWSLVCEEAYWLPAVEATYMVGVLVGSIVFGMLSDKLGRRFTIWISTFMFVFFSPLVALSTNFVSLLIFRFCLGIASPGVYSTSYVLVVESIGSHRRGLAGSLYSIPYSAGYMILPIIAYFVREWRNLQLTCAALSPLMILTWWYLEESPRWLLLKGKVAESETLFREIARVNGKELPKDFHALVKKVAYAERESKYEITCDQRCRNCTTAVCKLIHTPVLRFRVFCMSIAFLAISLVYYGIAIDPTNLGFDRYLFAFLCGLFEIPAEIIVASLIDRSGRKPVFAGFFVTCGSMIFLSFALPRGSIGDVVLFVAAQLFISGNSTLIYLYSAELFPTEIRGYCLGISSMVGRTGSIAVPYIVELVGEKHHTYPTIIFGSAALIAGALALCLPETRNKKLPDTVVEVESCRR</sequence>
<feature type="transmembrane region" description="Helical" evidence="6">
    <location>
        <begin position="238"/>
        <end position="260"/>
    </location>
</feature>
<name>A0A226F537_FOLCA</name>
<dbReference type="OrthoDB" id="2544694at2759"/>
<feature type="transmembrane region" description="Helical" evidence="6">
    <location>
        <begin position="272"/>
        <end position="293"/>
    </location>
</feature>
<comment type="caution">
    <text evidence="8">The sequence shown here is derived from an EMBL/GenBank/DDBJ whole genome shotgun (WGS) entry which is preliminary data.</text>
</comment>
<evidence type="ECO:0000256" key="1">
    <source>
        <dbReference type="ARBA" id="ARBA00004141"/>
    </source>
</evidence>
<feature type="transmembrane region" description="Helical" evidence="6">
    <location>
        <begin position="212"/>
        <end position="232"/>
    </location>
</feature>
<keyword evidence="2 6" id="KW-0812">Transmembrane</keyword>
<evidence type="ECO:0000256" key="5">
    <source>
        <dbReference type="SAM" id="MobiDB-lite"/>
    </source>
</evidence>
<feature type="transmembrane region" description="Helical" evidence="6">
    <location>
        <begin position="394"/>
        <end position="413"/>
    </location>
</feature>
<accession>A0A226F537</accession>
<dbReference type="InterPro" id="IPR020846">
    <property type="entry name" value="MFS_dom"/>
</dbReference>
<feature type="domain" description="Major facilitator superfamily (MFS) profile" evidence="7">
    <location>
        <begin position="138"/>
        <end position="566"/>
    </location>
</feature>
<dbReference type="PROSITE" id="PS50850">
    <property type="entry name" value="MFS"/>
    <property type="match status" value="1"/>
</dbReference>
<feature type="transmembrane region" description="Helical" evidence="6">
    <location>
        <begin position="425"/>
        <end position="446"/>
    </location>
</feature>
<feature type="transmembrane region" description="Helical" evidence="6">
    <location>
        <begin position="512"/>
        <end position="532"/>
    </location>
</feature>
<evidence type="ECO:0000313" key="8">
    <source>
        <dbReference type="EMBL" id="OXA64925.1"/>
    </source>
</evidence>
<reference evidence="8 9" key="1">
    <citation type="submission" date="2015-12" db="EMBL/GenBank/DDBJ databases">
        <title>The genome of Folsomia candida.</title>
        <authorList>
            <person name="Faddeeva A."/>
            <person name="Derks M.F."/>
            <person name="Anvar Y."/>
            <person name="Smit S."/>
            <person name="Van Straalen N."/>
            <person name="Roelofs D."/>
        </authorList>
    </citation>
    <scope>NUCLEOTIDE SEQUENCE [LARGE SCALE GENOMIC DNA]</scope>
    <source>
        <strain evidence="8 9">VU population</strain>
        <tissue evidence="8">Whole body</tissue>
    </source>
</reference>
<dbReference type="Gene3D" id="1.20.1250.20">
    <property type="entry name" value="MFS general substrate transporter like domains"/>
    <property type="match status" value="1"/>
</dbReference>
<dbReference type="SUPFAM" id="SSF103473">
    <property type="entry name" value="MFS general substrate transporter"/>
    <property type="match status" value="1"/>
</dbReference>
<evidence type="ECO:0000256" key="3">
    <source>
        <dbReference type="ARBA" id="ARBA00022989"/>
    </source>
</evidence>
<feature type="transmembrane region" description="Helical" evidence="6">
    <location>
        <begin position="181"/>
        <end position="205"/>
    </location>
</feature>
<keyword evidence="9" id="KW-1185">Reference proteome</keyword>
<feature type="transmembrane region" description="Helical" evidence="6">
    <location>
        <begin position="453"/>
        <end position="474"/>
    </location>
</feature>
<feature type="transmembrane region" description="Helical" evidence="6">
    <location>
        <begin position="66"/>
        <end position="89"/>
    </location>
</feature>
<evidence type="ECO:0000256" key="6">
    <source>
        <dbReference type="SAM" id="Phobius"/>
    </source>
</evidence>
<evidence type="ECO:0000313" key="9">
    <source>
        <dbReference type="Proteomes" id="UP000198287"/>
    </source>
</evidence>
<feature type="region of interest" description="Disordered" evidence="5">
    <location>
        <begin position="16"/>
        <end position="36"/>
    </location>
</feature>
<evidence type="ECO:0000259" key="7">
    <source>
        <dbReference type="PROSITE" id="PS50850"/>
    </source>
</evidence>
<organism evidence="8 9">
    <name type="scientific">Folsomia candida</name>
    <name type="common">Springtail</name>
    <dbReference type="NCBI Taxonomy" id="158441"/>
    <lineage>
        <taxon>Eukaryota</taxon>
        <taxon>Metazoa</taxon>
        <taxon>Ecdysozoa</taxon>
        <taxon>Arthropoda</taxon>
        <taxon>Hexapoda</taxon>
        <taxon>Collembola</taxon>
        <taxon>Entomobryomorpha</taxon>
        <taxon>Isotomoidea</taxon>
        <taxon>Isotomidae</taxon>
        <taxon>Proisotominae</taxon>
        <taxon>Folsomia</taxon>
    </lineage>
</organism>
<gene>
    <name evidence="8" type="ORF">Fcan01_03692</name>
</gene>
<keyword evidence="4 6" id="KW-0472">Membrane</keyword>
<protein>
    <submittedName>
        <fullName evidence="8">Organic cation transporter protein</fullName>
    </submittedName>
</protein>
<dbReference type="InterPro" id="IPR036259">
    <property type="entry name" value="MFS_trans_sf"/>
</dbReference>
<proteinExistence type="predicted"/>
<dbReference type="GO" id="GO:0016020">
    <property type="term" value="C:membrane"/>
    <property type="evidence" value="ECO:0007669"/>
    <property type="project" value="UniProtKB-SubCell"/>
</dbReference>
<keyword evidence="3 6" id="KW-1133">Transmembrane helix</keyword>
<dbReference type="EMBL" id="LNIX01000001">
    <property type="protein sequence ID" value="OXA64925.1"/>
    <property type="molecule type" value="Genomic_DNA"/>
</dbReference>
<evidence type="ECO:0000256" key="2">
    <source>
        <dbReference type="ARBA" id="ARBA00022692"/>
    </source>
</evidence>
<feature type="transmembrane region" description="Helical" evidence="6">
    <location>
        <begin position="480"/>
        <end position="500"/>
    </location>
</feature>
<comment type="subcellular location">
    <subcellularLocation>
        <location evidence="1">Membrane</location>
        <topology evidence="1">Multi-pass membrane protein</topology>
    </subcellularLocation>
</comment>